<dbReference type="InterPro" id="IPR045229">
    <property type="entry name" value="TPP_enz"/>
</dbReference>
<feature type="domain" description="Thiamine pyrophosphate enzyme TPP-binding" evidence="6">
    <location>
        <begin position="408"/>
        <end position="554"/>
    </location>
</feature>
<evidence type="ECO:0000313" key="9">
    <source>
        <dbReference type="Proteomes" id="UP001500518"/>
    </source>
</evidence>
<dbReference type="Pfam" id="PF02775">
    <property type="entry name" value="TPP_enzyme_C"/>
    <property type="match status" value="1"/>
</dbReference>
<dbReference type="Gene3D" id="3.40.50.1220">
    <property type="entry name" value="TPP-binding domain"/>
    <property type="match status" value="1"/>
</dbReference>
<keyword evidence="2 3" id="KW-0786">Thiamine pyrophosphate</keyword>
<evidence type="ECO:0000256" key="1">
    <source>
        <dbReference type="ARBA" id="ARBA00007812"/>
    </source>
</evidence>
<dbReference type="Gene3D" id="3.40.50.970">
    <property type="match status" value="2"/>
</dbReference>
<dbReference type="RefSeq" id="WP_346034107.1">
    <property type="nucleotide sequence ID" value="NZ_BAABHV010000028.1"/>
</dbReference>
<evidence type="ECO:0000313" key="8">
    <source>
        <dbReference type="EMBL" id="GAA5063157.1"/>
    </source>
</evidence>
<evidence type="ECO:0000259" key="5">
    <source>
        <dbReference type="Pfam" id="PF00205"/>
    </source>
</evidence>
<evidence type="ECO:0000256" key="2">
    <source>
        <dbReference type="ARBA" id="ARBA00023052"/>
    </source>
</evidence>
<feature type="domain" description="Thiamine pyrophosphate enzyme N-terminal TPP-binding" evidence="7">
    <location>
        <begin position="21"/>
        <end position="129"/>
    </location>
</feature>
<comment type="caution">
    <text evidence="8">The sequence shown here is derived from an EMBL/GenBank/DDBJ whole genome shotgun (WGS) entry which is preliminary data.</text>
</comment>
<gene>
    <name evidence="8" type="primary">ilvB</name>
    <name evidence="8" type="ORF">GCM10023208_34100</name>
</gene>
<dbReference type="PANTHER" id="PTHR18968:SF13">
    <property type="entry name" value="ACETOLACTATE SYNTHASE CATALYTIC SUBUNIT, MITOCHONDRIAL"/>
    <property type="match status" value="1"/>
</dbReference>
<dbReference type="EMBL" id="BAABHV010000028">
    <property type="protein sequence ID" value="GAA5063157.1"/>
    <property type="molecule type" value="Genomic_DNA"/>
</dbReference>
<dbReference type="InterPro" id="IPR012000">
    <property type="entry name" value="Thiamin_PyroP_enz_cen_dom"/>
</dbReference>
<dbReference type="SUPFAM" id="SSF52467">
    <property type="entry name" value="DHS-like NAD/FAD-binding domain"/>
    <property type="match status" value="1"/>
</dbReference>
<reference evidence="9" key="1">
    <citation type="journal article" date="2019" name="Int. J. Syst. Evol. Microbiol.">
        <title>The Global Catalogue of Microorganisms (GCM) 10K type strain sequencing project: providing services to taxonomists for standard genome sequencing and annotation.</title>
        <authorList>
            <consortium name="The Broad Institute Genomics Platform"/>
            <consortium name="The Broad Institute Genome Sequencing Center for Infectious Disease"/>
            <person name="Wu L."/>
            <person name="Ma J."/>
        </authorList>
    </citation>
    <scope>NUCLEOTIDE SEQUENCE [LARGE SCALE GENOMIC DNA]</scope>
    <source>
        <strain evidence="9">JCM 18014</strain>
    </source>
</reference>
<proteinExistence type="inferred from homology"/>
<feature type="region of interest" description="Disordered" evidence="4">
    <location>
        <begin position="1"/>
        <end position="20"/>
    </location>
</feature>
<dbReference type="Pfam" id="PF00205">
    <property type="entry name" value="TPP_enzyme_M"/>
    <property type="match status" value="1"/>
</dbReference>
<protein>
    <submittedName>
        <fullName evidence="8">Biosynthetic-type acetolactate synthase large subunit</fullName>
    </submittedName>
</protein>
<comment type="similarity">
    <text evidence="1 3">Belongs to the TPP enzyme family.</text>
</comment>
<sequence length="598" mass="64258">MATKMKDEGHAHDKSSEDLRSGSDAIVDTLKQSGVDLVIGYSGGGTMMLADSIVKGNLKTMAARTEMSAAWVSYGYNRIKRRASSAVVSHVVGVLHTAPMLMAAKADSTPLLVIDINSSNALDVREGLQDGQEVYSAMKPLSKYIRRITTAEDMPLAVRQAVTAASTGRPGPAVLDIQFNALIQGTSCKTEPLTLPAPPAAAPQALEAMISKIKAADRPVLVIGAGVHLSDGAAELRALAERLNIPVVCTTWGGRGVLPDTHPLFAGVLGSFGWESANEVIQRADLWLAFGTTFSQVSTGAWTLAKPDEVVHVDVDPQQLGKIFEPSLGVVGDAKTVLQQLIDAFEGDDFSRPNGAEGDWVKLMEDAREEWNAYHKTLGAEGGKPINQYYLIDQMNKKLPDDTLIVGDSGFHAYMLYRSFEYHQSTQMAQGSRYQSLGAGLPIAIGAKLAAPERTVVCYHGDGGFFYDFGELATLAQYNIKVIVIVDHNGCLLANRAGMRMMGFENPWVDLPEADFVGLAKSLGVEGEQVTEASDIPAALDRAMAAEGSYIIDVVTDPDTRLRRAIKDVVPILTDRKPSPGVEKHVAPGLEDAWPSQK</sequence>
<dbReference type="Pfam" id="PF02776">
    <property type="entry name" value="TPP_enzyme_N"/>
    <property type="match status" value="1"/>
</dbReference>
<accession>A0ABP9KT91</accession>
<dbReference type="SUPFAM" id="SSF52518">
    <property type="entry name" value="Thiamin diphosphate-binding fold (THDP-binding)"/>
    <property type="match status" value="2"/>
</dbReference>
<dbReference type="CDD" id="cd07035">
    <property type="entry name" value="TPP_PYR_POX_like"/>
    <property type="match status" value="1"/>
</dbReference>
<feature type="region of interest" description="Disordered" evidence="4">
    <location>
        <begin position="577"/>
        <end position="598"/>
    </location>
</feature>
<name>A0ABP9KT91_9SPHN</name>
<dbReference type="InterPro" id="IPR029061">
    <property type="entry name" value="THDP-binding"/>
</dbReference>
<evidence type="ECO:0000256" key="3">
    <source>
        <dbReference type="RuleBase" id="RU362132"/>
    </source>
</evidence>
<dbReference type="InterPro" id="IPR011766">
    <property type="entry name" value="TPP_enzyme_TPP-bd"/>
</dbReference>
<feature type="compositionally biased region" description="Basic and acidic residues" evidence="4">
    <location>
        <begin position="577"/>
        <end position="586"/>
    </location>
</feature>
<dbReference type="InterPro" id="IPR029035">
    <property type="entry name" value="DHS-like_NAD/FAD-binding_dom"/>
</dbReference>
<evidence type="ECO:0000259" key="7">
    <source>
        <dbReference type="Pfam" id="PF02776"/>
    </source>
</evidence>
<organism evidence="8 9">
    <name type="scientific">Erythrobacter westpacificensis</name>
    <dbReference type="NCBI Taxonomy" id="1055231"/>
    <lineage>
        <taxon>Bacteria</taxon>
        <taxon>Pseudomonadati</taxon>
        <taxon>Pseudomonadota</taxon>
        <taxon>Alphaproteobacteria</taxon>
        <taxon>Sphingomonadales</taxon>
        <taxon>Erythrobacteraceae</taxon>
        <taxon>Erythrobacter/Porphyrobacter group</taxon>
        <taxon>Erythrobacter</taxon>
    </lineage>
</organism>
<feature type="domain" description="Thiamine pyrophosphate enzyme central" evidence="5">
    <location>
        <begin position="207"/>
        <end position="341"/>
    </location>
</feature>
<keyword evidence="9" id="KW-1185">Reference proteome</keyword>
<dbReference type="InterPro" id="IPR012001">
    <property type="entry name" value="Thiamin_PyroP_enz_TPP-bd_dom"/>
</dbReference>
<dbReference type="CDD" id="cd00568">
    <property type="entry name" value="TPP_enzymes"/>
    <property type="match status" value="1"/>
</dbReference>
<dbReference type="PANTHER" id="PTHR18968">
    <property type="entry name" value="THIAMINE PYROPHOSPHATE ENZYMES"/>
    <property type="match status" value="1"/>
</dbReference>
<dbReference type="Proteomes" id="UP001500518">
    <property type="component" value="Unassembled WGS sequence"/>
</dbReference>
<evidence type="ECO:0000256" key="4">
    <source>
        <dbReference type="SAM" id="MobiDB-lite"/>
    </source>
</evidence>
<evidence type="ECO:0000259" key="6">
    <source>
        <dbReference type="Pfam" id="PF02775"/>
    </source>
</evidence>